<dbReference type="Pfam" id="PF22890">
    <property type="entry name" value="TPR_EMC2"/>
    <property type="match status" value="1"/>
</dbReference>
<dbReference type="EMBL" id="HBFP01003924">
    <property type="protein sequence ID" value="CAD8818376.1"/>
    <property type="molecule type" value="Transcribed_RNA"/>
</dbReference>
<proteinExistence type="inferred from homology"/>
<comment type="subcellular location">
    <subcellularLocation>
        <location evidence="3">Endoplasmic reticulum membrane</location>
        <topology evidence="3">Peripheral membrane protein</topology>
        <orientation evidence="3">Cytoplasmic side</orientation>
    </subcellularLocation>
</comment>
<evidence type="ECO:0000256" key="3">
    <source>
        <dbReference type="RuleBase" id="RU367091"/>
    </source>
</evidence>
<organism evidence="5">
    <name type="scientific">Timspurckia oligopyrenoides</name>
    <dbReference type="NCBI Taxonomy" id="708627"/>
    <lineage>
        <taxon>Eukaryota</taxon>
        <taxon>Rhodophyta</taxon>
        <taxon>Bangiophyceae</taxon>
        <taxon>Porphyridiales</taxon>
        <taxon>Porphyridiaceae</taxon>
        <taxon>Timspurckia</taxon>
    </lineage>
</organism>
<dbReference type="InterPro" id="IPR039856">
    <property type="entry name" value="EMC2-like"/>
</dbReference>
<evidence type="ECO:0000313" key="5">
    <source>
        <dbReference type="EMBL" id="CAD8818375.1"/>
    </source>
</evidence>
<evidence type="ECO:0000256" key="2">
    <source>
        <dbReference type="ARBA" id="ARBA00022803"/>
    </source>
</evidence>
<comment type="similarity">
    <text evidence="3">Belongs to the EMC2 family.</text>
</comment>
<accession>A0A6T6MXK7</accession>
<evidence type="ECO:0000256" key="1">
    <source>
        <dbReference type="ARBA" id="ARBA00022737"/>
    </source>
</evidence>
<comment type="function">
    <text evidence="3">Part of the endoplasmic reticulum membrane protein complex (EMC) that enables the energy-independent insertion into endoplasmic reticulum membranes of newly synthesized membrane proteins.</text>
</comment>
<dbReference type="PANTHER" id="PTHR12760">
    <property type="entry name" value="TETRATRICOPEPTIDE REPEAT PROTEIN"/>
    <property type="match status" value="1"/>
</dbReference>
<dbReference type="GO" id="GO:0072546">
    <property type="term" value="C:EMC complex"/>
    <property type="evidence" value="ECO:0007669"/>
    <property type="project" value="UniProtKB-UniRule"/>
</dbReference>
<name>A0A6T6MXK7_9RHOD</name>
<sequence>MERDIVEACADESKSLADVLASVLQNRRVHPSLLWRLFGADDSINIEKHPVFIRLREETQAPSGVWLEMIHALAIDALHARHWTLFETLHRYLFSFLGKRSYRVRALFAMRCEAQGNYENAVAEYQLMLREDPSRLLAVYRLVSIFKSQNMLEHAVLTLQRYLHDIPSDEKAWNEALILYCELRDWTSAKYAACQRVLLLPSSAEIACTAGSVFYSAGDLKAARQYYARSIEIDVKFSTNHRPAALLGLWLTTSSLDSRGEYSNKQETEHNRRLLHWVRAALRSLYSSLEHKQPSLSSKAMLLLLDSEQESPEGSMSTISDGS</sequence>
<keyword evidence="3" id="KW-0256">Endoplasmic reticulum</keyword>
<evidence type="ECO:0000259" key="4">
    <source>
        <dbReference type="Pfam" id="PF22890"/>
    </source>
</evidence>
<feature type="domain" description="EMC2 TPR-like" evidence="4">
    <location>
        <begin position="107"/>
        <end position="198"/>
    </location>
</feature>
<keyword evidence="1" id="KW-0677">Repeat</keyword>
<dbReference type="SUPFAM" id="SSF48452">
    <property type="entry name" value="TPR-like"/>
    <property type="match status" value="1"/>
</dbReference>
<reference evidence="5" key="1">
    <citation type="submission" date="2021-01" db="EMBL/GenBank/DDBJ databases">
        <authorList>
            <person name="Corre E."/>
            <person name="Pelletier E."/>
            <person name="Niang G."/>
            <person name="Scheremetjew M."/>
            <person name="Finn R."/>
            <person name="Kale V."/>
            <person name="Holt S."/>
            <person name="Cochrane G."/>
            <person name="Meng A."/>
            <person name="Brown T."/>
            <person name="Cohen L."/>
        </authorList>
    </citation>
    <scope>NUCLEOTIDE SEQUENCE</scope>
    <source>
        <strain evidence="5">CCMP3278</strain>
    </source>
</reference>
<dbReference type="InterPro" id="IPR011990">
    <property type="entry name" value="TPR-like_helical_dom_sf"/>
</dbReference>
<evidence type="ECO:0000313" key="6">
    <source>
        <dbReference type="EMBL" id="CAD8818376.1"/>
    </source>
</evidence>
<keyword evidence="3" id="KW-0472">Membrane</keyword>
<dbReference type="Gene3D" id="1.25.40.10">
    <property type="entry name" value="Tetratricopeptide repeat domain"/>
    <property type="match status" value="1"/>
</dbReference>
<keyword evidence="2" id="KW-0802">TPR repeat</keyword>
<dbReference type="EMBL" id="HBFP01003923">
    <property type="protein sequence ID" value="CAD8818375.1"/>
    <property type="molecule type" value="Transcribed_RNA"/>
</dbReference>
<comment type="subunit">
    <text evidence="3">Component of the ER membrane protein complex (EMC).</text>
</comment>
<protein>
    <recommendedName>
        <fullName evidence="3">ER membrane protein complex subunit 2</fullName>
    </recommendedName>
</protein>
<gene>
    <name evidence="5" type="ORF">TOLI1172_LOCUS2764</name>
    <name evidence="6" type="ORF">TOLI1172_LOCUS2765</name>
</gene>
<dbReference type="AlphaFoldDB" id="A0A6T6MXK7"/>
<dbReference type="InterPro" id="IPR055217">
    <property type="entry name" value="TPR_EMC2"/>
</dbReference>